<accession>A0A818LAF3</accession>
<dbReference type="Proteomes" id="UP000663844">
    <property type="component" value="Unassembled WGS sequence"/>
</dbReference>
<feature type="region of interest" description="Disordered" evidence="7">
    <location>
        <begin position="102"/>
        <end position="150"/>
    </location>
</feature>
<proteinExistence type="predicted"/>
<dbReference type="InterPro" id="IPR052207">
    <property type="entry name" value="Max-like/E-box_TFs"/>
</dbReference>
<dbReference type="InterPro" id="IPR011598">
    <property type="entry name" value="bHLH_dom"/>
</dbReference>
<feature type="compositionally biased region" description="Acidic residues" evidence="7">
    <location>
        <begin position="104"/>
        <end position="117"/>
    </location>
</feature>
<dbReference type="SMART" id="SM00353">
    <property type="entry name" value="HLH"/>
    <property type="match status" value="1"/>
</dbReference>
<dbReference type="GO" id="GO:0046983">
    <property type="term" value="F:protein dimerization activity"/>
    <property type="evidence" value="ECO:0007669"/>
    <property type="project" value="InterPro"/>
</dbReference>
<dbReference type="AlphaFoldDB" id="A0A818LAF3"/>
<evidence type="ECO:0000313" key="12">
    <source>
        <dbReference type="EMBL" id="CAF3569202.1"/>
    </source>
</evidence>
<evidence type="ECO:0000313" key="13">
    <source>
        <dbReference type="Proteomes" id="UP000663868"/>
    </source>
</evidence>
<evidence type="ECO:0000256" key="2">
    <source>
        <dbReference type="ARBA" id="ARBA00023015"/>
    </source>
</evidence>
<dbReference type="PANTHER" id="PTHR15741">
    <property type="entry name" value="BASIC HELIX-LOOP-HELIX ZIP TRANSCRIPTION FACTOR"/>
    <property type="match status" value="1"/>
</dbReference>
<keyword evidence="2" id="KW-0805">Transcription regulation</keyword>
<name>A0A818LAF3_9BILA</name>
<evidence type="ECO:0000256" key="3">
    <source>
        <dbReference type="ARBA" id="ARBA00023125"/>
    </source>
</evidence>
<evidence type="ECO:0000259" key="8">
    <source>
        <dbReference type="PROSITE" id="PS50888"/>
    </source>
</evidence>
<dbReference type="EMBL" id="CAJOBB010000115">
    <property type="protein sequence ID" value="CAF3569202.1"/>
    <property type="molecule type" value="Genomic_DNA"/>
</dbReference>
<evidence type="ECO:0000313" key="11">
    <source>
        <dbReference type="EMBL" id="CAF3550282.1"/>
    </source>
</evidence>
<dbReference type="Proteomes" id="UP000663868">
    <property type="component" value="Unassembled WGS sequence"/>
</dbReference>
<evidence type="ECO:0000313" key="9">
    <source>
        <dbReference type="EMBL" id="CAF1182932.1"/>
    </source>
</evidence>
<feature type="compositionally biased region" description="Low complexity" evidence="7">
    <location>
        <begin position="73"/>
        <end position="86"/>
    </location>
</feature>
<keyword evidence="4" id="KW-0804">Transcription</keyword>
<organism evidence="12 13">
    <name type="scientific">Adineta steineri</name>
    <dbReference type="NCBI Taxonomy" id="433720"/>
    <lineage>
        <taxon>Eukaryota</taxon>
        <taxon>Metazoa</taxon>
        <taxon>Spiralia</taxon>
        <taxon>Gnathifera</taxon>
        <taxon>Rotifera</taxon>
        <taxon>Eurotatoria</taxon>
        <taxon>Bdelloidea</taxon>
        <taxon>Adinetida</taxon>
        <taxon>Adinetidae</taxon>
        <taxon>Adineta</taxon>
    </lineage>
</organism>
<gene>
    <name evidence="10" type="ORF">IZO911_LOCUS28599</name>
    <name evidence="9" type="ORF">JYZ213_LOCUS25889</name>
    <name evidence="12" type="ORF">KXQ929_LOCUS3541</name>
    <name evidence="11" type="ORF">OXD698_LOCUS3893</name>
</gene>
<feature type="compositionally biased region" description="Basic and acidic residues" evidence="7">
    <location>
        <begin position="126"/>
        <end position="137"/>
    </location>
</feature>
<dbReference type="EMBL" id="CAJOAZ010000142">
    <property type="protein sequence ID" value="CAF3550282.1"/>
    <property type="molecule type" value="Genomic_DNA"/>
</dbReference>
<keyword evidence="6" id="KW-0175">Coiled coil</keyword>
<sequence length="304" mass="34904">MDVPSTRSKTNYWQHQQDVNHQTAKSHIKLNIDQPSTSQYSENVQFYNDNNQLKRTLSISDQRGSPFKKRQYPQQINTPIQTSQQITTPIQTFQQINTPIQIQTDDDDDDNDDDDDSNTGTISSKTTHDTKRDDNQRRAAHTAAEQKRRNAIRKGYDALQSLVPNSHLLDPISSQKVSKAAILKRSTDFLAQLNKEKQQLSNELEMKKRETISLHTIQKGYEDILQMNINSSKNANASIDDEQKFKVFQNISDTLFVTFDQAMQTGQITNFSQFTSIFLRWVEDSCRPSDINEIICRVIGNSKS</sequence>
<dbReference type="PANTHER" id="PTHR15741:SF25">
    <property type="entry name" value="MAX-LIKE PROTEIN X"/>
    <property type="match status" value="1"/>
</dbReference>
<dbReference type="Proteomes" id="UP000663860">
    <property type="component" value="Unassembled WGS sequence"/>
</dbReference>
<feature type="region of interest" description="Disordered" evidence="7">
    <location>
        <begin position="58"/>
        <end position="86"/>
    </location>
</feature>
<evidence type="ECO:0000313" key="10">
    <source>
        <dbReference type="EMBL" id="CAF1200818.1"/>
    </source>
</evidence>
<dbReference type="Gene3D" id="4.10.280.10">
    <property type="entry name" value="Helix-loop-helix DNA-binding domain"/>
    <property type="match status" value="1"/>
</dbReference>
<dbReference type="GO" id="GO:0005634">
    <property type="term" value="C:nucleus"/>
    <property type="evidence" value="ECO:0007669"/>
    <property type="project" value="UniProtKB-SubCell"/>
</dbReference>
<keyword evidence="3" id="KW-0238">DNA-binding</keyword>
<protein>
    <recommendedName>
        <fullName evidence="8">BHLH domain-containing protein</fullName>
    </recommendedName>
</protein>
<feature type="coiled-coil region" evidence="6">
    <location>
        <begin position="183"/>
        <end position="210"/>
    </location>
</feature>
<reference evidence="12" key="1">
    <citation type="submission" date="2021-02" db="EMBL/GenBank/DDBJ databases">
        <authorList>
            <person name="Nowell W R."/>
        </authorList>
    </citation>
    <scope>NUCLEOTIDE SEQUENCE</scope>
</reference>
<comment type="caution">
    <text evidence="12">The sequence shown here is derived from an EMBL/GenBank/DDBJ whole genome shotgun (WGS) entry which is preliminary data.</text>
</comment>
<dbReference type="EMBL" id="CAJNOG010000337">
    <property type="protein sequence ID" value="CAF1182932.1"/>
    <property type="molecule type" value="Genomic_DNA"/>
</dbReference>
<evidence type="ECO:0000256" key="6">
    <source>
        <dbReference type="SAM" id="Coils"/>
    </source>
</evidence>
<dbReference type="GO" id="GO:0000981">
    <property type="term" value="F:DNA-binding transcription factor activity, RNA polymerase II-specific"/>
    <property type="evidence" value="ECO:0007669"/>
    <property type="project" value="TreeGrafter"/>
</dbReference>
<dbReference type="GO" id="GO:0000978">
    <property type="term" value="F:RNA polymerase II cis-regulatory region sequence-specific DNA binding"/>
    <property type="evidence" value="ECO:0007669"/>
    <property type="project" value="TreeGrafter"/>
</dbReference>
<evidence type="ECO:0000256" key="5">
    <source>
        <dbReference type="ARBA" id="ARBA00023242"/>
    </source>
</evidence>
<dbReference type="InterPro" id="IPR036638">
    <property type="entry name" value="HLH_DNA-bd_sf"/>
</dbReference>
<dbReference type="SUPFAM" id="SSF47459">
    <property type="entry name" value="HLH, helix-loop-helix DNA-binding domain"/>
    <property type="match status" value="1"/>
</dbReference>
<feature type="domain" description="BHLH" evidence="8">
    <location>
        <begin position="136"/>
        <end position="193"/>
    </location>
</feature>
<dbReference type="Proteomes" id="UP000663845">
    <property type="component" value="Unassembled WGS sequence"/>
</dbReference>
<comment type="subcellular location">
    <subcellularLocation>
        <location evidence="1">Nucleus</location>
    </subcellularLocation>
</comment>
<keyword evidence="5" id="KW-0539">Nucleus</keyword>
<evidence type="ECO:0000256" key="1">
    <source>
        <dbReference type="ARBA" id="ARBA00004123"/>
    </source>
</evidence>
<dbReference type="EMBL" id="CAJNOE010000408">
    <property type="protein sequence ID" value="CAF1200818.1"/>
    <property type="molecule type" value="Genomic_DNA"/>
</dbReference>
<evidence type="ECO:0000256" key="7">
    <source>
        <dbReference type="SAM" id="MobiDB-lite"/>
    </source>
</evidence>
<dbReference type="Pfam" id="PF00010">
    <property type="entry name" value="HLH"/>
    <property type="match status" value="1"/>
</dbReference>
<evidence type="ECO:0000256" key="4">
    <source>
        <dbReference type="ARBA" id="ARBA00023163"/>
    </source>
</evidence>
<dbReference type="PROSITE" id="PS50888">
    <property type="entry name" value="BHLH"/>
    <property type="match status" value="1"/>
</dbReference>